<evidence type="ECO:0000313" key="3">
    <source>
        <dbReference type="Proteomes" id="UP001459105"/>
    </source>
</evidence>
<sequence>MLYQLQCKAPGTKISLAFSIAGVIEFIPGNIYVTSDYDEVLKAVQSGYFIVVNQPETASVEVETETETATEEAPAPAAPTHRRVRGS</sequence>
<accession>A0AAX4QHR3</accession>
<dbReference type="Proteomes" id="UP001459105">
    <property type="component" value="Segment"/>
</dbReference>
<proteinExistence type="predicted"/>
<evidence type="ECO:0000313" key="2">
    <source>
        <dbReference type="EMBL" id="XAI95516.1"/>
    </source>
</evidence>
<reference evidence="2" key="1">
    <citation type="submission" date="2024-03" db="EMBL/GenBank/DDBJ databases">
        <authorList>
            <person name="Lin W."/>
            <person name="Li D."/>
            <person name="Tong Y."/>
        </authorList>
    </citation>
    <scope>NUCLEOTIDE SEQUENCE</scope>
</reference>
<name>A0AAX4QHR3_9CAUD</name>
<protein>
    <submittedName>
        <fullName evidence="2">Uncharacterized protein</fullName>
    </submittedName>
</protein>
<feature type="region of interest" description="Disordered" evidence="1">
    <location>
        <begin position="64"/>
        <end position="87"/>
    </location>
</feature>
<dbReference type="EMBL" id="PP438412">
    <property type="protein sequence ID" value="XAI95516.1"/>
    <property type="molecule type" value="Genomic_DNA"/>
</dbReference>
<evidence type="ECO:0000256" key="1">
    <source>
        <dbReference type="SAM" id="MobiDB-lite"/>
    </source>
</evidence>
<organism evidence="2 3">
    <name type="scientific">Microcystis phage Mvi-JY20</name>
    <dbReference type="NCBI Taxonomy" id="3128146"/>
    <lineage>
        <taxon>Viruses</taxon>
        <taxon>Duplodnaviria</taxon>
        <taxon>Heunggongvirae</taxon>
        <taxon>Uroviricota</taxon>
        <taxon>Caudoviricetes</taxon>
    </lineage>
</organism>